<evidence type="ECO:0000313" key="2">
    <source>
        <dbReference type="Proteomes" id="UP000750522"/>
    </source>
</evidence>
<name>A0A9P5G6M6_GEOCN</name>
<reference evidence="1" key="2">
    <citation type="submission" date="2020-01" db="EMBL/GenBank/DDBJ databases">
        <authorList>
            <person name="Perkins V."/>
            <person name="Lessard M.-H."/>
            <person name="Dugat-Bony E."/>
            <person name="Frenette M."/>
            <person name="Labrie S."/>
        </authorList>
    </citation>
    <scope>NUCLEOTIDE SEQUENCE</scope>
    <source>
        <strain evidence="1">LMA-70</strain>
    </source>
</reference>
<accession>A0A9P5G6M6</accession>
<organism evidence="1 2">
    <name type="scientific">Geotrichum candidum</name>
    <name type="common">Oospora lactis</name>
    <name type="synonym">Dipodascus geotrichum</name>
    <dbReference type="NCBI Taxonomy" id="1173061"/>
    <lineage>
        <taxon>Eukaryota</taxon>
        <taxon>Fungi</taxon>
        <taxon>Dikarya</taxon>
        <taxon>Ascomycota</taxon>
        <taxon>Saccharomycotina</taxon>
        <taxon>Dipodascomycetes</taxon>
        <taxon>Dipodascales</taxon>
        <taxon>Dipodascaceae</taxon>
        <taxon>Geotrichum</taxon>
    </lineage>
</organism>
<dbReference type="AlphaFoldDB" id="A0A9P5G6M6"/>
<dbReference type="EMBL" id="QQZK01000038">
    <property type="protein sequence ID" value="KAF5101344.1"/>
    <property type="molecule type" value="Genomic_DNA"/>
</dbReference>
<reference evidence="1" key="1">
    <citation type="journal article" date="2020" name="Front. Microbiol.">
        <title>Phenotypic and Genetic Characterization of the Cheese Ripening Yeast Geotrichum candidum.</title>
        <authorList>
            <person name="Perkins V."/>
            <person name="Vignola S."/>
            <person name="Lessard M.H."/>
            <person name="Plante P.L."/>
            <person name="Corbeil J."/>
            <person name="Dugat-Bony E."/>
            <person name="Frenette M."/>
            <person name="Labrie S."/>
        </authorList>
    </citation>
    <scope>NUCLEOTIDE SEQUENCE</scope>
    <source>
        <strain evidence="1">LMA-70</strain>
    </source>
</reference>
<evidence type="ECO:0000313" key="1">
    <source>
        <dbReference type="EMBL" id="KAF5101344.1"/>
    </source>
</evidence>
<proteinExistence type="predicted"/>
<comment type="caution">
    <text evidence="1">The sequence shown here is derived from an EMBL/GenBank/DDBJ whole genome shotgun (WGS) entry which is preliminary data.</text>
</comment>
<gene>
    <name evidence="1" type="ORF">DV451_002219</name>
</gene>
<sequence>MRLSIILRNESSLALSKETPGSVVRTAARLRRRCLWQDPRYLLYIHRHMGQLERSLKRIGPQNQHLDEFNDILEAVSLTSNEGKVKNDLLESGHEIWDRMMHRSRSSVEKTKQYNTRDMGRLQAKVPTLQKYVDQTESLTKSLVLFVQEGLSEEPNWNNFDRFWSSVAWTPLALILAPELLDRVFQQQGPEAAYNLIIRLGHDKFFAGNDASVTDKKSVYFISHRYEMAVTGAVNAFIYNITHSSHLDPNNKTCIHYNLIYDVFDKLNRNISLITLLPKAISRITETLPRKAYADFYAIFLVRKVNLRNSQFRAFLDRMLLTGTDAEKALVMNADRLLEINNGSNGKHPKPLLALKTYKTILAHLGRFPTSYNRKLATFIIDNLLVQFYNENKVAVLEMTLRYSADTGAMEDAARIYQFILQAQIQPTMDVYTSMFRGFRIFAHMWGPQRGFDILKLIHDQNISFPPYFCTEILRFVEQQYHGLIVYNFYLAYFEDTHLEELGLASYFRGLYSEDIEVPAYEPSIAPAHQAEAARHPINPIALSILYAGALNSMTNAHHVAELYNRFKAFLLSHVPTDQPHHQRAQYYFVFDGFVQTLCFKFGTPEAVSMAHGIVEELPQLVPRTDAAVSADAAAADSTNDVAPGAARTPYRYTGRPLRAFEHLLAYHVRQGQLDRAVDTLNAAIAYTPRAGHLALVRPIIKALVRAGDLELATRWFDYSKSALGVVFQPEQQDEPPSGDLDADAASSGSNDFVRAIEAYRAEQQQQATVTTETS</sequence>
<dbReference type="Proteomes" id="UP000750522">
    <property type="component" value="Unassembled WGS sequence"/>
</dbReference>
<protein>
    <submittedName>
        <fullName evidence="1">Uncharacterized protein</fullName>
    </submittedName>
</protein>